<accession>A0A9D5JVL1</accession>
<keyword evidence="2" id="KW-1133">Transmembrane helix</keyword>
<feature type="compositionally biased region" description="Basic and acidic residues" evidence="1">
    <location>
        <begin position="246"/>
        <end position="256"/>
    </location>
</feature>
<evidence type="ECO:0000256" key="1">
    <source>
        <dbReference type="SAM" id="MobiDB-lite"/>
    </source>
</evidence>
<keyword evidence="2" id="KW-0812">Transmembrane</keyword>
<feature type="region of interest" description="Disordered" evidence="1">
    <location>
        <begin position="51"/>
        <end position="96"/>
    </location>
</feature>
<feature type="domain" description="PEGA" evidence="3">
    <location>
        <begin position="98"/>
        <end position="160"/>
    </location>
</feature>
<evidence type="ECO:0000313" key="4">
    <source>
        <dbReference type="EMBL" id="MBD3325082.1"/>
    </source>
</evidence>
<protein>
    <submittedName>
        <fullName evidence="4">PEGA domain-containing protein</fullName>
    </submittedName>
</protein>
<feature type="compositionally biased region" description="Low complexity" evidence="1">
    <location>
        <begin position="66"/>
        <end position="75"/>
    </location>
</feature>
<reference evidence="4" key="1">
    <citation type="submission" date="2019-11" db="EMBL/GenBank/DDBJ databases">
        <title>Microbial mats filling the niche in hypersaline microbial mats.</title>
        <authorList>
            <person name="Wong H.L."/>
            <person name="Macleod F.I."/>
            <person name="White R.A. III"/>
            <person name="Burns B.P."/>
        </authorList>
    </citation>
    <scope>NUCLEOTIDE SEQUENCE</scope>
    <source>
        <strain evidence="4">Rbin_158</strain>
    </source>
</reference>
<proteinExistence type="predicted"/>
<dbReference type="AlphaFoldDB" id="A0A9D5JVL1"/>
<organism evidence="4 5">
    <name type="scientific">candidate division KSB3 bacterium</name>
    <dbReference type="NCBI Taxonomy" id="2044937"/>
    <lineage>
        <taxon>Bacteria</taxon>
        <taxon>candidate division KSB3</taxon>
    </lineage>
</organism>
<keyword evidence="2" id="KW-0472">Membrane</keyword>
<evidence type="ECO:0000259" key="3">
    <source>
        <dbReference type="Pfam" id="PF08308"/>
    </source>
</evidence>
<feature type="domain" description="PEGA" evidence="3">
    <location>
        <begin position="163"/>
        <end position="231"/>
    </location>
</feature>
<feature type="compositionally biased region" description="Pro residues" evidence="1">
    <location>
        <begin position="56"/>
        <end position="65"/>
    </location>
</feature>
<evidence type="ECO:0000256" key="2">
    <source>
        <dbReference type="SAM" id="Phobius"/>
    </source>
</evidence>
<dbReference type="PANTHER" id="PTHR36194:SF1">
    <property type="entry name" value="S-LAYER-LIKE PROTEIN"/>
    <property type="match status" value="1"/>
</dbReference>
<dbReference type="Proteomes" id="UP000649604">
    <property type="component" value="Unassembled WGS sequence"/>
</dbReference>
<dbReference type="Gene3D" id="2.60.40.1120">
    <property type="entry name" value="Carboxypeptidase-like, regulatory domain"/>
    <property type="match status" value="1"/>
</dbReference>
<feature type="compositionally biased region" description="Pro residues" evidence="1">
    <location>
        <begin position="76"/>
        <end position="95"/>
    </location>
</feature>
<dbReference type="EMBL" id="WJJP01000354">
    <property type="protein sequence ID" value="MBD3325082.1"/>
    <property type="molecule type" value="Genomic_DNA"/>
</dbReference>
<gene>
    <name evidence="4" type="ORF">GF339_10890</name>
</gene>
<dbReference type="Pfam" id="PF08308">
    <property type="entry name" value="PEGA"/>
    <property type="match status" value="2"/>
</dbReference>
<feature type="transmembrane region" description="Helical" evidence="2">
    <location>
        <begin position="25"/>
        <end position="49"/>
    </location>
</feature>
<dbReference type="InterPro" id="IPR013229">
    <property type="entry name" value="PEGA"/>
</dbReference>
<name>A0A9D5JVL1_9BACT</name>
<comment type="caution">
    <text evidence="4">The sequence shown here is derived from an EMBL/GenBank/DDBJ whole genome shotgun (WGS) entry which is preliminary data.</text>
</comment>
<evidence type="ECO:0000313" key="5">
    <source>
        <dbReference type="Proteomes" id="UP000649604"/>
    </source>
</evidence>
<sequence>MEERDENEPIIIDLQKSHALRQPKYAFLLFVSSAVLFAILLIAGAAFYVSQSAGPPQQPSPPADPNVPVTAAPTATPTPSPPPPTPTIAPTPTPLPGRLTLFSIPQNAEVIIDGTVLQTPLHEYELDPGTYTLKFSYDDHLSQHTLTIRAGETTQYTHRFEGFGSLKIDTTTSGSEILINGKPAGRSPLLVEGLPPGTYTIVARKVGYATAEKQVSLEQGEHQELLITIKPLDAAQPSSRTSPPDRPLHPSERLQQ</sequence>
<dbReference type="PANTHER" id="PTHR36194">
    <property type="entry name" value="S-LAYER-LIKE PROTEIN"/>
    <property type="match status" value="1"/>
</dbReference>
<feature type="region of interest" description="Disordered" evidence="1">
    <location>
        <begin position="230"/>
        <end position="256"/>
    </location>
</feature>